<sequence length="492" mass="55598">MSSTEASSIPFQMVKTITDDFSEVKKIGSGGYGEVYRGSLNGDEVAVKKLFPVNDIVDVDFNNEFSNLMKVQHKNIVRLLHYCYEKVHKHTQQNEQFFFSEVTDRALCFEYMKLGSLSKHITDESCEYDWPTTYKIIKGTCEGLHHLHKGRGEKNYIYHLDLKPDNILLDENLVPKIGDFGLSRLFGDSKTHETSKTKGTIGFMPPEYINNAKVTPKNDVFSLGVIIFYILAGKKGYDDYSDALRRQNYSPNIRQGFIKGVEEYWKKKMEATVGYRWDETDILGITKCAEIAISCVHAERDSRPSTMAIIGDLNKLDARIEEILKNDPKPLIGVVPYEKLALMESSPIVMEAIKEKMSSLGDSGKDIVVDPSLELRFPFEPKRDMPCCLQLTNKAGSFIAFNINVRQDKYRAQPNKGILPPCSKCYITLTLKAQEEAPPGMKFLDMAIVQATRVAQGFTSDKITEEFLKKASAVDEVTLPIVYVALQQSLPE</sequence>
<accession>A0ACD5Y974</accession>
<protein>
    <submittedName>
        <fullName evidence="1">Uncharacterized protein</fullName>
    </submittedName>
</protein>
<organism evidence="1 2">
    <name type="scientific">Avena sativa</name>
    <name type="common">Oat</name>
    <dbReference type="NCBI Taxonomy" id="4498"/>
    <lineage>
        <taxon>Eukaryota</taxon>
        <taxon>Viridiplantae</taxon>
        <taxon>Streptophyta</taxon>
        <taxon>Embryophyta</taxon>
        <taxon>Tracheophyta</taxon>
        <taxon>Spermatophyta</taxon>
        <taxon>Magnoliopsida</taxon>
        <taxon>Liliopsida</taxon>
        <taxon>Poales</taxon>
        <taxon>Poaceae</taxon>
        <taxon>BOP clade</taxon>
        <taxon>Pooideae</taxon>
        <taxon>Poodae</taxon>
        <taxon>Poeae</taxon>
        <taxon>Poeae Chloroplast Group 1 (Aveneae type)</taxon>
        <taxon>Aveninae</taxon>
        <taxon>Avena</taxon>
    </lineage>
</organism>
<dbReference type="Proteomes" id="UP001732700">
    <property type="component" value="Chromosome 5D"/>
</dbReference>
<reference evidence="1" key="2">
    <citation type="submission" date="2025-09" db="UniProtKB">
        <authorList>
            <consortium name="EnsemblPlants"/>
        </authorList>
    </citation>
    <scope>IDENTIFICATION</scope>
</reference>
<evidence type="ECO:0000313" key="2">
    <source>
        <dbReference type="Proteomes" id="UP001732700"/>
    </source>
</evidence>
<proteinExistence type="predicted"/>
<dbReference type="EnsemblPlants" id="AVESA.00010b.r2.5DG0933960.1">
    <property type="protein sequence ID" value="AVESA.00010b.r2.5DG0933960.1.CDS"/>
    <property type="gene ID" value="AVESA.00010b.r2.5DG0933960"/>
</dbReference>
<evidence type="ECO:0000313" key="1">
    <source>
        <dbReference type="EnsemblPlants" id="AVESA.00010b.r2.5DG0933960.1.CDS"/>
    </source>
</evidence>
<keyword evidence="2" id="KW-1185">Reference proteome</keyword>
<reference evidence="1" key="1">
    <citation type="submission" date="2021-05" db="EMBL/GenBank/DDBJ databases">
        <authorList>
            <person name="Scholz U."/>
            <person name="Mascher M."/>
            <person name="Fiebig A."/>
        </authorList>
    </citation>
    <scope>NUCLEOTIDE SEQUENCE [LARGE SCALE GENOMIC DNA]</scope>
</reference>
<name>A0ACD5Y974_AVESA</name>